<evidence type="ECO:0000313" key="3">
    <source>
        <dbReference type="Proteomes" id="UP000078113"/>
    </source>
</evidence>
<sequence length="460" mass="48099">MELPCGEKHALLQGHVIELERIPGSDYNSALSCRVDLSCSSGPAPPSVGSYTHIPARHAPPYTLSDNYERTLDDSARRYGSTMPRSPLKLAAFTLGPPTITTQSCTPLSPDRPLPITHPHRPATTTATSSSATAVSSALGDTTPASSVLASTPAHPPSRSGHFPSSSSVAVETAPSRPSIARTSTLSKPSDSSSISRPLDDSTSATATELDPPSRTPYGQLVAQLHVPASTSVLRSEFGPSVIKDSTPDISPNRDDSVTLWAGKSDDIPIRCDVDDTTSVLTSVLSESPAPHPPLTPSNRSPAVPSHSEDCSPSRHGSESNASVASPLVQSPTSFAISPLAPVQKFLQTKRKNSSSPSCISTTSVHPPACARGGRLARLRAAQPCARRKAGKDRMDTAVLAVRRVSAAWIHARQELLALSAPEIVSSAIQPSLASSSSAAGGNWQAFQPAQSEPPIHFGI</sequence>
<feature type="compositionally biased region" description="Low complexity" evidence="1">
    <location>
        <begin position="182"/>
        <end position="204"/>
    </location>
</feature>
<gene>
    <name evidence="2" type="ORF">A4X09_0g4139</name>
</gene>
<reference evidence="2" key="1">
    <citation type="submission" date="2016-04" db="EMBL/GenBank/DDBJ databases">
        <authorList>
            <person name="Nguyen H.D."/>
            <person name="Samba Siva P."/>
            <person name="Cullis J."/>
            <person name="Levesque C.A."/>
            <person name="Hambleton S."/>
        </authorList>
    </citation>
    <scope>NUCLEOTIDE SEQUENCE</scope>
    <source>
        <strain evidence="2">DAOMC 236422</strain>
    </source>
</reference>
<dbReference type="EMBL" id="LWDG02000167">
    <property type="protein sequence ID" value="KAE8268205.1"/>
    <property type="molecule type" value="Genomic_DNA"/>
</dbReference>
<protein>
    <submittedName>
        <fullName evidence="2">Uncharacterized protein</fullName>
    </submittedName>
</protein>
<feature type="compositionally biased region" description="Low complexity" evidence="1">
    <location>
        <begin position="157"/>
        <end position="168"/>
    </location>
</feature>
<feature type="region of interest" description="Disordered" evidence="1">
    <location>
        <begin position="440"/>
        <end position="460"/>
    </location>
</feature>
<dbReference type="AlphaFoldDB" id="A0A8X7N9D3"/>
<keyword evidence="3" id="KW-1185">Reference proteome</keyword>
<evidence type="ECO:0000313" key="2">
    <source>
        <dbReference type="EMBL" id="KAE8268205.1"/>
    </source>
</evidence>
<feature type="compositionally biased region" description="Basic and acidic residues" evidence="1">
    <location>
        <begin position="307"/>
        <end position="318"/>
    </location>
</feature>
<feature type="region of interest" description="Disordered" evidence="1">
    <location>
        <begin position="284"/>
        <end position="326"/>
    </location>
</feature>
<evidence type="ECO:0000256" key="1">
    <source>
        <dbReference type="SAM" id="MobiDB-lite"/>
    </source>
</evidence>
<feature type="compositionally biased region" description="Low complexity" evidence="1">
    <location>
        <begin position="123"/>
        <end position="138"/>
    </location>
</feature>
<comment type="caution">
    <text evidence="2">The sequence shown here is derived from an EMBL/GenBank/DDBJ whole genome shotgun (WGS) entry which is preliminary data.</text>
</comment>
<accession>A0A8X7N9D3</accession>
<dbReference type="Proteomes" id="UP000078113">
    <property type="component" value="Unassembled WGS sequence"/>
</dbReference>
<feature type="region of interest" description="Disordered" evidence="1">
    <location>
        <begin position="240"/>
        <end position="260"/>
    </location>
</feature>
<proteinExistence type="predicted"/>
<feature type="region of interest" description="Disordered" evidence="1">
    <location>
        <begin position="348"/>
        <end position="367"/>
    </location>
</feature>
<feature type="compositionally biased region" description="Polar residues" evidence="1">
    <location>
        <begin position="139"/>
        <end position="150"/>
    </location>
</feature>
<feature type="compositionally biased region" description="Low complexity" evidence="1">
    <location>
        <begin position="354"/>
        <end position="364"/>
    </location>
</feature>
<name>A0A8X7N9D3_9BASI</name>
<feature type="region of interest" description="Disordered" evidence="1">
    <location>
        <begin position="101"/>
        <end position="217"/>
    </location>
</feature>
<organism evidence="2 3">
    <name type="scientific">Tilletia walkeri</name>
    <dbReference type="NCBI Taxonomy" id="117179"/>
    <lineage>
        <taxon>Eukaryota</taxon>
        <taxon>Fungi</taxon>
        <taxon>Dikarya</taxon>
        <taxon>Basidiomycota</taxon>
        <taxon>Ustilaginomycotina</taxon>
        <taxon>Exobasidiomycetes</taxon>
        <taxon>Tilletiales</taxon>
        <taxon>Tilletiaceae</taxon>
        <taxon>Tilletia</taxon>
    </lineage>
</organism>
<reference evidence="2" key="2">
    <citation type="journal article" date="2019" name="IMA Fungus">
        <title>Genome sequencing and comparison of five Tilletia species to identify candidate genes for the detection of regulated species infecting wheat.</title>
        <authorList>
            <person name="Nguyen H.D.T."/>
            <person name="Sultana T."/>
            <person name="Kesanakurti P."/>
            <person name="Hambleton S."/>
        </authorList>
    </citation>
    <scope>NUCLEOTIDE SEQUENCE</scope>
    <source>
        <strain evidence="2">DAOMC 236422</strain>
    </source>
</reference>